<dbReference type="Pfam" id="PF14070">
    <property type="entry name" value="YjfB_motility"/>
    <property type="match status" value="1"/>
</dbReference>
<dbReference type="Proteomes" id="UP000182624">
    <property type="component" value="Unassembled WGS sequence"/>
</dbReference>
<dbReference type="AlphaFoldDB" id="A0A1I5V0Y6"/>
<organism evidence="1 2">
    <name type="scientific">Butyrivibrio proteoclasticus</name>
    <dbReference type="NCBI Taxonomy" id="43305"/>
    <lineage>
        <taxon>Bacteria</taxon>
        <taxon>Bacillati</taxon>
        <taxon>Bacillota</taxon>
        <taxon>Clostridia</taxon>
        <taxon>Lachnospirales</taxon>
        <taxon>Lachnospiraceae</taxon>
        <taxon>Butyrivibrio</taxon>
    </lineage>
</organism>
<sequence>MDIPALSMALSQNKLLTDVGVAMLSKSLDVMEDTGSSLVEGIETISELSVNPDIGGNIDIRI</sequence>
<dbReference type="OrthoDB" id="1924973at2"/>
<evidence type="ECO:0000313" key="2">
    <source>
        <dbReference type="Proteomes" id="UP000182624"/>
    </source>
</evidence>
<dbReference type="InterPro" id="IPR025906">
    <property type="entry name" value="YjfB_motility"/>
</dbReference>
<evidence type="ECO:0000313" key="1">
    <source>
        <dbReference type="EMBL" id="SFQ01128.1"/>
    </source>
</evidence>
<dbReference type="RefSeq" id="WP_074888338.1">
    <property type="nucleotide sequence ID" value="NZ_FOXO01000015.1"/>
</dbReference>
<dbReference type="EMBL" id="FOXO01000015">
    <property type="protein sequence ID" value="SFQ01128.1"/>
    <property type="molecule type" value="Genomic_DNA"/>
</dbReference>
<proteinExistence type="predicted"/>
<name>A0A1I5V0Y6_9FIRM</name>
<accession>A0A1I5V0Y6</accession>
<gene>
    <name evidence="1" type="ORF">SAMN04487928_11531</name>
</gene>
<keyword evidence="2" id="KW-1185">Reference proteome</keyword>
<protein>
    <submittedName>
        <fullName evidence="1">Putative motility protein</fullName>
    </submittedName>
</protein>
<reference evidence="2" key="1">
    <citation type="submission" date="2016-10" db="EMBL/GenBank/DDBJ databases">
        <authorList>
            <person name="Varghese N."/>
            <person name="Submissions S."/>
        </authorList>
    </citation>
    <scope>NUCLEOTIDE SEQUENCE [LARGE SCALE GENOMIC DNA]</scope>
    <source>
        <strain evidence="2">P18</strain>
    </source>
</reference>